<organism evidence="1 2">
    <name type="scientific">Legionella rubrilucens</name>
    <dbReference type="NCBI Taxonomy" id="458"/>
    <lineage>
        <taxon>Bacteria</taxon>
        <taxon>Pseudomonadati</taxon>
        <taxon>Pseudomonadota</taxon>
        <taxon>Gammaproteobacteria</taxon>
        <taxon>Legionellales</taxon>
        <taxon>Legionellaceae</taxon>
        <taxon>Legionella</taxon>
    </lineage>
</organism>
<proteinExistence type="predicted"/>
<protein>
    <recommendedName>
        <fullName evidence="3">SidC homolog</fullName>
    </recommendedName>
</protein>
<reference evidence="1 2" key="1">
    <citation type="submission" date="2015-11" db="EMBL/GenBank/DDBJ databases">
        <title>Genomic analysis of 38 Legionella species identifies large and diverse effector repertoires.</title>
        <authorList>
            <person name="Burstein D."/>
            <person name="Amaro F."/>
            <person name="Zusman T."/>
            <person name="Lifshitz Z."/>
            <person name="Cohen O."/>
            <person name="Gilbert J.A."/>
            <person name="Pupko T."/>
            <person name="Shuman H.A."/>
            <person name="Segal G."/>
        </authorList>
    </citation>
    <scope>NUCLEOTIDE SEQUENCE [LARGE SCALE GENOMIC DNA]</scope>
    <source>
        <strain evidence="1 2">WA-270A-C2</strain>
    </source>
</reference>
<sequence length="318" mass="36365">MQSKFEKFNELLPELKTETAQNLSNRDLVNLAQTSKYHLALFKPMIDVRKLLHHVTRGEHDAVKAMLKKDMSLIFKRGAVTDCSGREFENISGFEYALWALDKHMWAAMIACIPQNEEGRKVFAQLIAQYNKVNADGVTYKLNGKTITEKHFDFNNTIMKELQTQVDSINAPGDKNWDAIDKQWIEGAGSAENLFPIHVVYEYCSDEPFYPVPKFTSQPKSSKQFYNWTTKKDENWFSVDSKLSVDFAIYKGGAAGPWTGRWGRVPVLGWGVASRWAVDDDLIAMTALCKVRTNDFIDLKSQLEEQMTLDKHHLVSQI</sequence>
<dbReference type="EMBL" id="LNYT01000007">
    <property type="protein sequence ID" value="KTD48413.1"/>
    <property type="molecule type" value="Genomic_DNA"/>
</dbReference>
<evidence type="ECO:0000313" key="1">
    <source>
        <dbReference type="EMBL" id="KTD48413.1"/>
    </source>
</evidence>
<keyword evidence="2" id="KW-1185">Reference proteome</keyword>
<dbReference type="RefSeq" id="WP_058530890.1">
    <property type="nucleotide sequence ID" value="NZ_CAAAIN010000001.1"/>
</dbReference>
<comment type="caution">
    <text evidence="1">The sequence shown here is derived from an EMBL/GenBank/DDBJ whole genome shotgun (WGS) entry which is preliminary data.</text>
</comment>
<dbReference type="Proteomes" id="UP000054608">
    <property type="component" value="Unassembled WGS sequence"/>
</dbReference>
<gene>
    <name evidence="1" type="ORF">Lrub_0764</name>
</gene>
<evidence type="ECO:0000313" key="2">
    <source>
        <dbReference type="Proteomes" id="UP000054608"/>
    </source>
</evidence>
<dbReference type="PATRIC" id="fig|458.5.peg.793"/>
<accession>A0A0W0XU64</accession>
<dbReference type="OrthoDB" id="5652138at2"/>
<dbReference type="AlphaFoldDB" id="A0A0W0XU64"/>
<evidence type="ECO:0008006" key="3">
    <source>
        <dbReference type="Google" id="ProtNLM"/>
    </source>
</evidence>
<name>A0A0W0XU64_9GAMM</name>